<name>A0A7J0G4E8_9ERIC</name>
<feature type="region of interest" description="Disordered" evidence="1">
    <location>
        <begin position="192"/>
        <end position="222"/>
    </location>
</feature>
<accession>A0A7J0G4E8</accession>
<feature type="compositionally biased region" description="Polar residues" evidence="1">
    <location>
        <begin position="209"/>
        <end position="222"/>
    </location>
</feature>
<evidence type="ECO:0000256" key="2">
    <source>
        <dbReference type="SAM" id="SignalP"/>
    </source>
</evidence>
<feature type="compositionally biased region" description="Gly residues" evidence="1">
    <location>
        <begin position="82"/>
        <end position="101"/>
    </location>
</feature>
<dbReference type="InterPro" id="IPR034565">
    <property type="entry name" value="Put_cell_wall"/>
</dbReference>
<feature type="chain" id="PRO_5029622076" evidence="2">
    <location>
        <begin position="28"/>
        <end position="300"/>
    </location>
</feature>
<evidence type="ECO:0000313" key="3">
    <source>
        <dbReference type="EMBL" id="GFZ05627.1"/>
    </source>
</evidence>
<protein>
    <submittedName>
        <fullName evidence="3">Uncharacterized protein</fullName>
    </submittedName>
</protein>
<organism evidence="3 4">
    <name type="scientific">Actinidia rufa</name>
    <dbReference type="NCBI Taxonomy" id="165716"/>
    <lineage>
        <taxon>Eukaryota</taxon>
        <taxon>Viridiplantae</taxon>
        <taxon>Streptophyta</taxon>
        <taxon>Embryophyta</taxon>
        <taxon>Tracheophyta</taxon>
        <taxon>Spermatophyta</taxon>
        <taxon>Magnoliopsida</taxon>
        <taxon>eudicotyledons</taxon>
        <taxon>Gunneridae</taxon>
        <taxon>Pentapetalae</taxon>
        <taxon>asterids</taxon>
        <taxon>Ericales</taxon>
        <taxon>Actinidiaceae</taxon>
        <taxon>Actinidia</taxon>
    </lineage>
</organism>
<dbReference type="EMBL" id="BJWL01000017">
    <property type="protein sequence ID" value="GFZ05627.1"/>
    <property type="molecule type" value="Genomic_DNA"/>
</dbReference>
<dbReference type="Proteomes" id="UP000585474">
    <property type="component" value="Unassembled WGS sequence"/>
</dbReference>
<evidence type="ECO:0000256" key="1">
    <source>
        <dbReference type="SAM" id="MobiDB-lite"/>
    </source>
</evidence>
<dbReference type="PANTHER" id="PTHR36733">
    <property type="entry name" value="CELL WALL PROTEIN-RELATED"/>
    <property type="match status" value="1"/>
</dbReference>
<proteinExistence type="predicted"/>
<dbReference type="AlphaFoldDB" id="A0A7J0G4E8"/>
<comment type="caution">
    <text evidence="3">The sequence shown here is derived from an EMBL/GenBank/DDBJ whole genome shotgun (WGS) entry which is preliminary data.</text>
</comment>
<evidence type="ECO:0000313" key="4">
    <source>
        <dbReference type="Proteomes" id="UP000585474"/>
    </source>
</evidence>
<feature type="compositionally biased region" description="Basic residues" evidence="1">
    <location>
        <begin position="195"/>
        <end position="204"/>
    </location>
</feature>
<gene>
    <name evidence="3" type="ORF">Acr_17g0011990</name>
</gene>
<dbReference type="OrthoDB" id="1931827at2759"/>
<feature type="compositionally biased region" description="Polar residues" evidence="1">
    <location>
        <begin position="126"/>
        <end position="141"/>
    </location>
</feature>
<feature type="region of interest" description="Disordered" evidence="1">
    <location>
        <begin position="69"/>
        <end position="152"/>
    </location>
</feature>
<sequence length="300" mass="31239">MAYNSKPVLGFLILSTILLAIVGHTLAGRKTPKTSENTFIKQPQTFIRGNGSVLVPGLAVTCSPERSLKGSTPFTHNPNTGTSGGAGSVGGTRGSSSGSGGREPHNSVPGGDDTFVPNPGVEAQGFGTSTPGLGMNVSSPPETELWGSPPPDPLLLPPTPPVPPLVPVFGLWVNGLSPLYFFLGSIPRFPSHPQHPTRHIRSHTRQRDTPNNSEETDTKQPQSFIGRDRSVLIPGFGRYMIPKNCKGFNPFTHNPITGSSGGARGIGGTGAAMAGGGEHNYVPGGDDTFIPNTGVEVPNP</sequence>
<reference evidence="3 4" key="1">
    <citation type="submission" date="2019-07" db="EMBL/GenBank/DDBJ databases">
        <title>De Novo Assembly of kiwifruit Actinidia rufa.</title>
        <authorList>
            <person name="Sugita-Konishi S."/>
            <person name="Sato K."/>
            <person name="Mori E."/>
            <person name="Abe Y."/>
            <person name="Kisaki G."/>
            <person name="Hamano K."/>
            <person name="Suezawa K."/>
            <person name="Otani M."/>
            <person name="Fukuda T."/>
            <person name="Manabe T."/>
            <person name="Gomi K."/>
            <person name="Tabuchi M."/>
            <person name="Akimitsu K."/>
            <person name="Kataoka I."/>
        </authorList>
    </citation>
    <scope>NUCLEOTIDE SEQUENCE [LARGE SCALE GENOMIC DNA]</scope>
    <source>
        <strain evidence="4">cv. Fuchu</strain>
    </source>
</reference>
<dbReference type="PANTHER" id="PTHR36733:SF1">
    <property type="entry name" value="CELL WALL PROTEIN-RELATED"/>
    <property type="match status" value="1"/>
</dbReference>
<feature type="compositionally biased region" description="Polar residues" evidence="1">
    <location>
        <begin position="69"/>
        <end position="79"/>
    </location>
</feature>
<feature type="signal peptide" evidence="2">
    <location>
        <begin position="1"/>
        <end position="27"/>
    </location>
</feature>
<keyword evidence="2" id="KW-0732">Signal</keyword>
<keyword evidence="4" id="KW-1185">Reference proteome</keyword>